<proteinExistence type="inferred from homology"/>
<evidence type="ECO:0000313" key="5">
    <source>
        <dbReference type="Proteomes" id="UP000215595"/>
    </source>
</evidence>
<reference evidence="4 5" key="1">
    <citation type="submission" date="2017-03" db="EMBL/GenBank/DDBJ databases">
        <title>Lifting the veil on microbial sulfur biogeochemistry in mining wastewaters.</title>
        <authorList>
            <person name="Kantor R.S."/>
            <person name="Colenbrander Nelson T."/>
            <person name="Marshall S."/>
            <person name="Bennett D."/>
            <person name="Apte S."/>
            <person name="Camacho D."/>
            <person name="Thomas B.C."/>
            <person name="Warren L.A."/>
            <person name="Banfield J.F."/>
        </authorList>
    </citation>
    <scope>NUCLEOTIDE SEQUENCE [LARGE SCALE GENOMIC DNA]</scope>
    <source>
        <strain evidence="4">32-69-9</strain>
    </source>
</reference>
<feature type="domain" description="DSBA-like thioredoxin" evidence="3">
    <location>
        <begin position="4"/>
        <end position="196"/>
    </location>
</feature>
<evidence type="ECO:0000256" key="1">
    <source>
        <dbReference type="PIRNR" id="PIRNR006386"/>
    </source>
</evidence>
<dbReference type="GO" id="GO:1901170">
    <property type="term" value="P:naphthalene catabolic process"/>
    <property type="evidence" value="ECO:0007669"/>
    <property type="project" value="InterPro"/>
</dbReference>
<gene>
    <name evidence="4" type="ORF">B7Z01_12415</name>
</gene>
<accession>A0A258FHB9</accession>
<dbReference type="Proteomes" id="UP000215595">
    <property type="component" value="Unassembled WGS sequence"/>
</dbReference>
<dbReference type="GO" id="GO:0018845">
    <property type="term" value="F:2-hydroxychromene-2-carboxylate isomerase activity"/>
    <property type="evidence" value="ECO:0007669"/>
    <property type="project" value="UniProtKB-UniRule"/>
</dbReference>
<comment type="caution">
    <text evidence="4">The sequence shown here is derived from an EMBL/GenBank/DDBJ whole genome shotgun (WGS) entry which is preliminary data.</text>
</comment>
<dbReference type="InterPro" id="IPR036249">
    <property type="entry name" value="Thioredoxin-like_sf"/>
</dbReference>
<dbReference type="Pfam" id="PF01323">
    <property type="entry name" value="DSBA"/>
    <property type="match status" value="1"/>
</dbReference>
<dbReference type="GO" id="GO:0004364">
    <property type="term" value="F:glutathione transferase activity"/>
    <property type="evidence" value="ECO:0007669"/>
    <property type="project" value="TreeGrafter"/>
</dbReference>
<dbReference type="AlphaFoldDB" id="A0A258FHB9"/>
<dbReference type="InterPro" id="IPR044087">
    <property type="entry name" value="NahD-like"/>
</dbReference>
<dbReference type="InterPro" id="IPR051924">
    <property type="entry name" value="GST_Kappa/NadH"/>
</dbReference>
<dbReference type="GO" id="GO:0006749">
    <property type="term" value="P:glutathione metabolic process"/>
    <property type="evidence" value="ECO:0007669"/>
    <property type="project" value="TreeGrafter"/>
</dbReference>
<sequence length="201" mass="21488">MAKTIDFIFDFASLNAYLAYRTLPAVAQRTGTTITLIPVLLGGVFKATGNQAPFTAFGGIKGKLDYEMLEIRRFIAAHGLAEFQMNPHFPVNSLTAMRGLCACAPGPEFDAYVTAVAAGFWERGLQMGDPAVLASVITEAGLDAERLLTLAQTDAVKARLADNTAAAVARGAFGSPTFYVEGEMFFGKERLGQIEAMLTAH</sequence>
<organism evidence="4 5">
    <name type="scientific">Brevundimonas subvibrioides</name>
    <dbReference type="NCBI Taxonomy" id="74313"/>
    <lineage>
        <taxon>Bacteria</taxon>
        <taxon>Pseudomonadati</taxon>
        <taxon>Pseudomonadota</taxon>
        <taxon>Alphaproteobacteria</taxon>
        <taxon>Caulobacterales</taxon>
        <taxon>Caulobacteraceae</taxon>
        <taxon>Brevundimonas</taxon>
    </lineage>
</organism>
<comment type="similarity">
    <text evidence="1">Belongs to the GST superfamily. NadH family.</text>
</comment>
<dbReference type="InterPro" id="IPR001853">
    <property type="entry name" value="DSBA-like_thioredoxin_dom"/>
</dbReference>
<keyword evidence="1" id="KW-0413">Isomerase</keyword>
<dbReference type="EC" id="5.99.1.4" evidence="1"/>
<name>A0A258FHB9_9CAUL</name>
<dbReference type="EMBL" id="NCEB01000031">
    <property type="protein sequence ID" value="OYX31509.1"/>
    <property type="molecule type" value="Genomic_DNA"/>
</dbReference>
<dbReference type="PANTHER" id="PTHR42943">
    <property type="entry name" value="GLUTATHIONE S-TRANSFERASE KAPPA"/>
    <property type="match status" value="1"/>
</dbReference>
<dbReference type="GO" id="GO:0004602">
    <property type="term" value="F:glutathione peroxidase activity"/>
    <property type="evidence" value="ECO:0007669"/>
    <property type="project" value="TreeGrafter"/>
</dbReference>
<dbReference type="InterPro" id="IPR014440">
    <property type="entry name" value="HCCAis_GSTk"/>
</dbReference>
<dbReference type="CDD" id="cd03022">
    <property type="entry name" value="DsbA_HCCA_Iso"/>
    <property type="match status" value="1"/>
</dbReference>
<comment type="catalytic activity">
    <reaction evidence="1">
        <text>2-hydroxychromene-2-carboxylate = (3E)-4-(2-hydroxyphenyl)-2-oxobut-3-enoate</text>
        <dbReference type="Rhea" id="RHEA:27401"/>
        <dbReference type="ChEBI" id="CHEBI:59350"/>
        <dbReference type="ChEBI" id="CHEBI:59353"/>
        <dbReference type="EC" id="5.99.1.4"/>
    </reaction>
</comment>
<dbReference type="SUPFAM" id="SSF52833">
    <property type="entry name" value="Thioredoxin-like"/>
    <property type="match status" value="1"/>
</dbReference>
<evidence type="ECO:0000259" key="3">
    <source>
        <dbReference type="Pfam" id="PF01323"/>
    </source>
</evidence>
<protein>
    <recommendedName>
        <fullName evidence="1">2-hydroxychromene-2-carboxylate isomerase</fullName>
        <ecNumber evidence="1">5.99.1.4</ecNumber>
    </recommendedName>
</protein>
<dbReference type="Gene3D" id="3.40.30.10">
    <property type="entry name" value="Glutaredoxin"/>
    <property type="match status" value="1"/>
</dbReference>
<evidence type="ECO:0000313" key="4">
    <source>
        <dbReference type="EMBL" id="OYX31509.1"/>
    </source>
</evidence>
<dbReference type="PANTHER" id="PTHR42943:SF2">
    <property type="entry name" value="GLUTATHIONE S-TRANSFERASE KAPPA 1"/>
    <property type="match status" value="1"/>
</dbReference>
<feature type="active site" description="Nucleophile" evidence="2">
    <location>
        <position position="13"/>
    </location>
</feature>
<dbReference type="PIRSF" id="PIRSF006386">
    <property type="entry name" value="HCCAis_GSTk"/>
    <property type="match status" value="1"/>
</dbReference>
<evidence type="ECO:0000256" key="2">
    <source>
        <dbReference type="PIRSR" id="PIRSR006386-1"/>
    </source>
</evidence>